<dbReference type="SUPFAM" id="SSF47220">
    <property type="entry name" value="alpha-catenin/vinculin-like"/>
    <property type="match status" value="2"/>
</dbReference>
<dbReference type="eggNOG" id="KOG0156">
    <property type="taxonomic scope" value="Eukaryota"/>
</dbReference>
<evidence type="ECO:0000256" key="12">
    <source>
        <dbReference type="ARBA" id="ARBA00023002"/>
    </source>
</evidence>
<dbReference type="GO" id="GO:0005506">
    <property type="term" value="F:iron ion binding"/>
    <property type="evidence" value="ECO:0007669"/>
    <property type="project" value="InterPro"/>
</dbReference>
<dbReference type="Pfam" id="PF21896">
    <property type="entry name" value="Talin_IBS2B"/>
    <property type="match status" value="2"/>
</dbReference>
<keyword evidence="11" id="KW-0965">Cell junction</keyword>
<dbReference type="SMART" id="SM01244">
    <property type="entry name" value="IRS"/>
    <property type="match status" value="1"/>
</dbReference>
<feature type="binding site" description="axial binding residue" evidence="17">
    <location>
        <position position="2063"/>
    </location>
    <ligand>
        <name>heme</name>
        <dbReference type="ChEBI" id="CHEBI:30413"/>
    </ligand>
    <ligandPart>
        <name>Fe</name>
        <dbReference type="ChEBI" id="CHEBI:18248"/>
    </ligandPart>
</feature>
<evidence type="ECO:0000256" key="11">
    <source>
        <dbReference type="ARBA" id="ARBA00022949"/>
    </source>
</evidence>
<dbReference type="SUPFAM" id="SSF48264">
    <property type="entry name" value="Cytochrome P450"/>
    <property type="match status" value="1"/>
</dbReference>
<dbReference type="PANTHER" id="PTHR19981">
    <property type="entry name" value="TALIN"/>
    <property type="match status" value="1"/>
</dbReference>
<dbReference type="GO" id="GO:0030036">
    <property type="term" value="P:actin cytoskeleton organization"/>
    <property type="evidence" value="ECO:0007669"/>
    <property type="project" value="TreeGrafter"/>
</dbReference>
<dbReference type="GO" id="GO:0098609">
    <property type="term" value="P:cell-cell adhesion"/>
    <property type="evidence" value="ECO:0007669"/>
    <property type="project" value="TreeGrafter"/>
</dbReference>
<dbReference type="PROSITE" id="PS00086">
    <property type="entry name" value="CYTOCHROME_P450"/>
    <property type="match status" value="1"/>
</dbReference>
<comment type="cofactor">
    <cofactor evidence="1 17">
        <name>heme</name>
        <dbReference type="ChEBI" id="CHEBI:30413"/>
    </cofactor>
</comment>
<dbReference type="CDD" id="cd17174">
    <property type="entry name" value="FERM_F1_TLN2"/>
    <property type="match status" value="1"/>
</dbReference>
<evidence type="ECO:0000256" key="3">
    <source>
        <dbReference type="ARBA" id="ARBA00004246"/>
    </source>
</evidence>
<dbReference type="InterPro" id="IPR019747">
    <property type="entry name" value="FERM_CS"/>
</dbReference>
<evidence type="ECO:0000256" key="10">
    <source>
        <dbReference type="ARBA" id="ARBA00022723"/>
    </source>
</evidence>
<dbReference type="CDD" id="cd17172">
    <property type="entry name" value="FERM_F0_TLN2"/>
    <property type="match status" value="1"/>
</dbReference>
<name>M7B480_CHEMY</name>
<dbReference type="FunFam" id="1.10.630.10:FF:000004">
    <property type="entry name" value="cytochrome P450 2D15 isoform X1"/>
    <property type="match status" value="1"/>
</dbReference>
<dbReference type="GO" id="GO:0005737">
    <property type="term" value="C:cytoplasm"/>
    <property type="evidence" value="ECO:0007669"/>
    <property type="project" value="TreeGrafter"/>
</dbReference>
<evidence type="ECO:0000256" key="1">
    <source>
        <dbReference type="ARBA" id="ARBA00001971"/>
    </source>
</evidence>
<dbReference type="FunFam" id="1.20.120.230:FF:000002">
    <property type="entry name" value="Talin 2"/>
    <property type="match status" value="1"/>
</dbReference>
<dbReference type="GO" id="GO:0005200">
    <property type="term" value="F:structural constituent of cytoskeleton"/>
    <property type="evidence" value="ECO:0007669"/>
    <property type="project" value="InterPro"/>
</dbReference>
<organism evidence="19 20">
    <name type="scientific">Chelonia mydas</name>
    <name type="common">Green sea-turtle</name>
    <name type="synonym">Chelonia agassizi</name>
    <dbReference type="NCBI Taxonomy" id="8469"/>
    <lineage>
        <taxon>Eukaryota</taxon>
        <taxon>Metazoa</taxon>
        <taxon>Chordata</taxon>
        <taxon>Craniata</taxon>
        <taxon>Vertebrata</taxon>
        <taxon>Euteleostomi</taxon>
        <taxon>Archelosauria</taxon>
        <taxon>Testudinata</taxon>
        <taxon>Testudines</taxon>
        <taxon>Cryptodira</taxon>
        <taxon>Durocryptodira</taxon>
        <taxon>Americhelydia</taxon>
        <taxon>Chelonioidea</taxon>
        <taxon>Cheloniidae</taxon>
        <taxon>Chelonia</taxon>
    </lineage>
</organism>
<dbReference type="InterPro" id="IPR019749">
    <property type="entry name" value="Band_41_domain"/>
</dbReference>
<dbReference type="FunFam" id="1.20.1420.10:FF:000001">
    <property type="entry name" value="Talin 2"/>
    <property type="match status" value="1"/>
</dbReference>
<dbReference type="STRING" id="8469.M7B480"/>
<dbReference type="FunFam" id="1.20.120.230:FF:000005">
    <property type="entry name" value="Talin 1"/>
    <property type="match status" value="1"/>
</dbReference>
<dbReference type="Gene3D" id="3.10.20.90">
    <property type="entry name" value="Phosphatidylinositol 3-kinase Catalytic Subunit, Chain A, domain 1"/>
    <property type="match status" value="3"/>
</dbReference>
<protein>
    <submittedName>
        <fullName evidence="19">Talin-2</fullName>
    </submittedName>
</protein>
<reference evidence="20" key="1">
    <citation type="journal article" date="2013" name="Nat. Genet.">
        <title>The draft genomes of soft-shell turtle and green sea turtle yield insights into the development and evolution of the turtle-specific body plan.</title>
        <authorList>
            <person name="Wang Z."/>
            <person name="Pascual-Anaya J."/>
            <person name="Zadissa A."/>
            <person name="Li W."/>
            <person name="Niimura Y."/>
            <person name="Huang Z."/>
            <person name="Li C."/>
            <person name="White S."/>
            <person name="Xiong Z."/>
            <person name="Fang D."/>
            <person name="Wang B."/>
            <person name="Ming Y."/>
            <person name="Chen Y."/>
            <person name="Zheng Y."/>
            <person name="Kuraku S."/>
            <person name="Pignatelli M."/>
            <person name="Herrero J."/>
            <person name="Beal K."/>
            <person name="Nozawa M."/>
            <person name="Li Q."/>
            <person name="Wang J."/>
            <person name="Zhang H."/>
            <person name="Yu L."/>
            <person name="Shigenobu S."/>
            <person name="Wang J."/>
            <person name="Liu J."/>
            <person name="Flicek P."/>
            <person name="Searle S."/>
            <person name="Wang J."/>
            <person name="Kuratani S."/>
            <person name="Yin Y."/>
            <person name="Aken B."/>
            <person name="Zhang G."/>
            <person name="Irie N."/>
        </authorList>
    </citation>
    <scope>NUCLEOTIDE SEQUENCE [LARGE SCALE GENOMIC DNA]</scope>
</reference>
<dbReference type="InterPro" id="IPR029071">
    <property type="entry name" value="Ubiquitin-like_domsf"/>
</dbReference>
<keyword evidence="8" id="KW-0597">Phosphoprotein</keyword>
<evidence type="ECO:0000256" key="2">
    <source>
        <dbReference type="ARBA" id="ARBA00004245"/>
    </source>
</evidence>
<dbReference type="SUPFAM" id="SSF50729">
    <property type="entry name" value="PH domain-like"/>
    <property type="match status" value="1"/>
</dbReference>
<keyword evidence="9 17" id="KW-0349">Heme</keyword>
<dbReference type="Pfam" id="PF16511">
    <property type="entry name" value="FERM_f0"/>
    <property type="match status" value="1"/>
</dbReference>
<dbReference type="InterPro" id="IPR054082">
    <property type="entry name" value="Talin_IBS2B"/>
</dbReference>
<comment type="similarity">
    <text evidence="5">Belongs to the cytochrome P450 family.</text>
</comment>
<keyword evidence="13 17" id="KW-0408">Iron</keyword>
<dbReference type="FunFam" id="2.30.29.30:FF:000028">
    <property type="entry name" value="Talin 2"/>
    <property type="match status" value="1"/>
</dbReference>
<dbReference type="InterPro" id="IPR057346">
    <property type="entry name" value="Talin1/2_VBS2"/>
</dbReference>
<dbReference type="InterPro" id="IPR036476">
    <property type="entry name" value="Talin_cent_sf"/>
</dbReference>
<keyword evidence="10 17" id="KW-0479">Metal-binding</keyword>
<dbReference type="PANTHER" id="PTHR19981:SF34">
    <property type="entry name" value="TALIN-2"/>
    <property type="match status" value="1"/>
</dbReference>
<keyword evidence="15" id="KW-0472">Membrane</keyword>
<dbReference type="Pfam" id="PF21865">
    <property type="entry name" value="TLN1-like_RS"/>
    <property type="match status" value="2"/>
</dbReference>
<dbReference type="FunFam" id="1.20.120.230:FF:000004">
    <property type="entry name" value="Talin 2"/>
    <property type="match status" value="1"/>
</dbReference>
<dbReference type="GO" id="GO:0051015">
    <property type="term" value="F:actin filament binding"/>
    <property type="evidence" value="ECO:0007669"/>
    <property type="project" value="InterPro"/>
</dbReference>
<dbReference type="InterPro" id="IPR001128">
    <property type="entry name" value="Cyt_P450"/>
</dbReference>
<dbReference type="PRINTS" id="PR00463">
    <property type="entry name" value="EP450I"/>
</dbReference>
<dbReference type="InterPro" id="IPR002404">
    <property type="entry name" value="IRS_PTB"/>
</dbReference>
<sequence>MVALSLKICVRHCNVVKTMQFEPSTAVYDACRVIRERVPEAQTGQASDYGLFLSDEDPRKGIWLEAGRTLDYYMLRSGDILEYKKKQRPQKIRMLDGAVKTVMVDDSKTVGELLVTICSRIGITNYEEYSVIQESIEEKKEESTGTLKKDRTLLRDERKMEKLKAKLHTDDDLNWLDHSRTFREQGVDENETLLLRRKFFYSDQNVDSRDPVQLNLLYVQEHKNCGEMTEIEAKVKYVKLARSLRTYGVSFFLVKEKMKGKNKLVPRLLGITKDSVMRVDEKTKEVLQEWPLTTVKRWAASPKSFTLDFGEYQESYYSVQTTEGEQISQLIAGYIDIILKKKQSKDRFGLEGDEESTMLEESVSPKKSTILQQQFNRTGKVEHGSVALPAVMRSGSSGPETFNIGSMPSPQQQVMIGQMHRGHMPPLASRVWVQNKVDESKHEIHSQVDAITAGTASVVNLTAGDPVDTDYTAVGCAITTISSNLTEMSKGVKLLAALMDDEVGSGEDLLKAARTLAGAVSDLLKAVQPTSGEPRQTVLTAAGSIGQASGELLRQIGENETDERFQDVLMSLAKAVANAAAMLVLKAKNVAQVAEDMVLQNRVIAAATQCALSTSQLVACAKVVSPTISSPVCQEQLIEAGKLVDRSVENCVRACQAATDDSELLKQVSAAASVVSQALNDLLQHVRQFASRGEPIGRYDQATDTIMCVTESIFSSMGDAGEMVRQARVLAQVTSDLVNAMRSDAEAEIDMDNSKKLLAAAKLLADSTARMVEAAKGAAANPENEDQQQRLREAAEGLRVATNAAAQNAIKKKIVNRLEARVLAQATSDLVNAMRSDAEAEIDMDNSKKLLAAAKLLADSTARMVEAAKGAAANPENEDQQQRLREAAEGLRVATNAAAQNAIKKKIVNRLEFAAKQAAAAATQTIAASQNAAVSNKNTVAHQQLVQSCKNVADHIPQLVQGVRGSQAQAEDLSAQLALINSSQNFLQPGSKMVASAKAAVPTVSDQAAAMQLSQCAKNLATSLAELRTASQKAHEACGPMEIDSALNTVQTLRNELQDAKMAAVDGQLKPLPGETLEKCAQDLGSTSKAVGSSMAQLLTCAAQGNEHYTGVAARETAQALKTLAQAARGVSASTTDPMAAHAMLDSARDVMEGSAMLIQEAKQALVAPGDAESQQRLAQVAKAVSHSLNNCVNCLPGQKDVDVALKSIGESSKKLLVDSLPPSSKSFQEAQSELNQAAADLNQSAGEVVHATRGQSGELAAASGKFSDDFDEFLDAGIEMAGQAQTKEDQIQVIGNLKNISMASSKLLLAAKSLSVDPGAPNAKNLLAAAARAVTESINQLITLCTQQAPGQKECDNALRELETVKGMLDNPNEPVSDLSYFDCIEGVMENSKVLGESMAGISQNAKTGDLLVFGECVGVASKALCGLTEAAAQAAYLVGISDPNSQAGHQGLVDPIQFARANQAIQMACQNLVDPASSPSQVLSAATIVAKHTSALCNACRIASSKTANPVAKRHFVQSAKEVANSTANLVKTIKALDGDFSEDNRNKCRIATAPLIEAVENLTAFASNPEFVSIPAQISMEGSRAQEPILISAKTMLESSALLIKTARSLAINPKDPPTWSILAGHSHTVSDSIKSLITSIRDKAPGQRECDYSIDGINRCIRDIEQASLAAVSQNLATRDDISVEALQEQLTSVVQEIGHLIDPIATAARGEAAQLGHKLPSPQNKCPCTQHFQGVVLARYGHAWKEQRRFALSTLRNFGMGKKSLEQRVTEEAGFLCSAISSEKGRPFDPHFLINKAVSNVIGSLIYGQRFDYDNKKFQRMLQMFEQALDEEAGFLPQLLIVIPWLLRIPGVQQSIFRSQKDVLEFTDNLVKEHRATWNPTQKRDFTDAFLQEIEKAKEHAGSSFNDNNLPMVTVDLFTAGTETTSTTLRWALLFMLLHPDIQCKVHEEIDKVIGRDRSPQMEDQANMPYTSAVIHEIQRYGDIAPVGLPHMAYRDTELQGFFIPKGTTVITNLSSVLKDETVWEKPHQFYPEHFLDADGQFVKREAFLPFSAGRRVCLGEQLARTEIFLFFTSLLQHFTIRLPEGQARPREDGHFATTLAPHPYQIQAVPR</sequence>
<comment type="subcellular location">
    <subcellularLocation>
        <location evidence="3">Cell junction</location>
        <location evidence="3">Focal adhesion</location>
    </subcellularLocation>
    <subcellularLocation>
        <location evidence="4">Cell membrane</location>
        <topology evidence="4">Peripheral membrane protein</topology>
        <orientation evidence="4">Cytoplasmic side</orientation>
    </subcellularLocation>
    <subcellularLocation>
        <location evidence="2">Cytoplasm</location>
        <location evidence="2">Cytoskeleton</location>
    </subcellularLocation>
</comment>
<evidence type="ECO:0000256" key="7">
    <source>
        <dbReference type="ARBA" id="ARBA00022490"/>
    </source>
</evidence>
<dbReference type="GO" id="GO:0005886">
    <property type="term" value="C:plasma membrane"/>
    <property type="evidence" value="ECO:0007669"/>
    <property type="project" value="UniProtKB-SubCell"/>
</dbReference>
<evidence type="ECO:0000256" key="9">
    <source>
        <dbReference type="ARBA" id="ARBA00022617"/>
    </source>
</evidence>
<dbReference type="SMART" id="SM00295">
    <property type="entry name" value="B41"/>
    <property type="match status" value="1"/>
</dbReference>
<dbReference type="Pfam" id="PF00067">
    <property type="entry name" value="p450"/>
    <property type="match status" value="1"/>
</dbReference>
<evidence type="ECO:0000256" key="13">
    <source>
        <dbReference type="ARBA" id="ARBA00023004"/>
    </source>
</evidence>
<dbReference type="InterPro" id="IPR035964">
    <property type="entry name" value="I/LWEQ_dom_sf"/>
</dbReference>
<evidence type="ECO:0000259" key="18">
    <source>
        <dbReference type="PROSITE" id="PS50057"/>
    </source>
</evidence>
<evidence type="ECO:0000256" key="16">
    <source>
        <dbReference type="ARBA" id="ARBA00023212"/>
    </source>
</evidence>
<feature type="domain" description="FERM" evidence="18">
    <location>
        <begin position="4"/>
        <end position="342"/>
    </location>
</feature>
<accession>M7B480</accession>
<dbReference type="FunFam" id="1.20.1420.10:FF:000006">
    <property type="entry name" value="Talin 2"/>
    <property type="match status" value="1"/>
</dbReference>
<evidence type="ECO:0000256" key="4">
    <source>
        <dbReference type="ARBA" id="ARBA00004413"/>
    </source>
</evidence>
<evidence type="ECO:0000256" key="6">
    <source>
        <dbReference type="ARBA" id="ARBA00022475"/>
    </source>
</evidence>
<dbReference type="CDD" id="cd10569">
    <property type="entry name" value="FERM_C_Talin"/>
    <property type="match status" value="1"/>
</dbReference>
<dbReference type="FunFam" id="3.10.20.90:FF:000066">
    <property type="entry name" value="Talin 1"/>
    <property type="match status" value="1"/>
</dbReference>
<dbReference type="Gene3D" id="1.10.630.10">
    <property type="entry name" value="Cytochrome P450"/>
    <property type="match status" value="1"/>
</dbReference>
<dbReference type="GO" id="GO:0005925">
    <property type="term" value="C:focal adhesion"/>
    <property type="evidence" value="ECO:0007669"/>
    <property type="project" value="UniProtKB-SubCell"/>
</dbReference>
<dbReference type="InterPro" id="IPR002401">
    <property type="entry name" value="Cyt_P450_E_grp-I"/>
</dbReference>
<evidence type="ECO:0000313" key="19">
    <source>
        <dbReference type="EMBL" id="EMP30300.1"/>
    </source>
</evidence>
<dbReference type="Pfam" id="PF25177">
    <property type="entry name" value="Talin_VBS2"/>
    <property type="match status" value="2"/>
</dbReference>
<dbReference type="FunFam" id="1.20.120.230:FF:000003">
    <property type="entry name" value="Talin 2"/>
    <property type="match status" value="1"/>
</dbReference>
<dbReference type="PROSITE" id="PS00661">
    <property type="entry name" value="FERM_2"/>
    <property type="match status" value="1"/>
</dbReference>
<evidence type="ECO:0000256" key="8">
    <source>
        <dbReference type="ARBA" id="ARBA00022553"/>
    </source>
</evidence>
<evidence type="ECO:0000256" key="5">
    <source>
        <dbReference type="ARBA" id="ARBA00010617"/>
    </source>
</evidence>
<dbReference type="InterPro" id="IPR049108">
    <property type="entry name" value="Talin_R4"/>
</dbReference>
<dbReference type="EMBL" id="KB550683">
    <property type="protein sequence ID" value="EMP30300.1"/>
    <property type="molecule type" value="Genomic_DNA"/>
</dbReference>
<dbReference type="InterPro" id="IPR017972">
    <property type="entry name" value="Cyt_P450_CS"/>
</dbReference>
<dbReference type="Gene3D" id="1.20.1420.10">
    <property type="entry name" value="Talin, central domain"/>
    <property type="match status" value="5"/>
</dbReference>
<dbReference type="PRINTS" id="PR01686">
    <property type="entry name" value="EP450ICYP2D"/>
</dbReference>
<dbReference type="GO" id="GO:0016712">
    <property type="term" value="F:oxidoreductase activity, acting on paired donors, with incorporation or reduction of molecular oxygen, reduced flavin or flavoprotein as one donor, and incorporation of one atom of oxygen"/>
    <property type="evidence" value="ECO:0007669"/>
    <property type="project" value="InterPro"/>
</dbReference>
<dbReference type="GO" id="GO:0020037">
    <property type="term" value="F:heme binding"/>
    <property type="evidence" value="ECO:0007669"/>
    <property type="project" value="InterPro"/>
</dbReference>
<proteinExistence type="inferred from homology"/>
<dbReference type="Pfam" id="PF02174">
    <property type="entry name" value="IRS"/>
    <property type="match status" value="1"/>
</dbReference>
<dbReference type="FunFam" id="3.10.20.90:FF:000028">
    <property type="entry name" value="Talin 2"/>
    <property type="match status" value="1"/>
</dbReference>
<keyword evidence="7" id="KW-0963">Cytoplasm</keyword>
<evidence type="ECO:0000256" key="15">
    <source>
        <dbReference type="ARBA" id="ARBA00023136"/>
    </source>
</evidence>
<dbReference type="SUPFAM" id="SSF109880">
    <property type="entry name" value="A middle domain of Talin 1"/>
    <property type="match status" value="1"/>
</dbReference>
<dbReference type="InterPro" id="IPR036396">
    <property type="entry name" value="Cyt_P450_sf"/>
</dbReference>
<keyword evidence="6" id="KW-1003">Cell membrane</keyword>
<dbReference type="SUPFAM" id="SSF54236">
    <property type="entry name" value="Ubiquitin-like"/>
    <property type="match status" value="1"/>
</dbReference>
<dbReference type="SUPFAM" id="SSF109885">
    <property type="entry name" value="I/LWEQ domain"/>
    <property type="match status" value="4"/>
</dbReference>
<dbReference type="InterPro" id="IPR032425">
    <property type="entry name" value="FERM_f0"/>
</dbReference>
<dbReference type="GO" id="GO:0001726">
    <property type="term" value="C:ruffle"/>
    <property type="evidence" value="ECO:0007669"/>
    <property type="project" value="InterPro"/>
</dbReference>
<evidence type="ECO:0000313" key="20">
    <source>
        <dbReference type="Proteomes" id="UP000031443"/>
    </source>
</evidence>
<dbReference type="Gene3D" id="2.30.29.30">
    <property type="entry name" value="Pleckstrin-homology domain (PH domain)/Phosphotyrosine-binding domain (PTB)"/>
    <property type="match status" value="1"/>
</dbReference>
<dbReference type="GO" id="GO:0005178">
    <property type="term" value="F:integrin binding"/>
    <property type="evidence" value="ECO:0007669"/>
    <property type="project" value="TreeGrafter"/>
</dbReference>
<dbReference type="Pfam" id="PF01608">
    <property type="entry name" value="I_LWEQ"/>
    <property type="match status" value="1"/>
</dbReference>
<gene>
    <name evidence="19" type="ORF">UY3_12571</name>
</gene>
<keyword evidence="14" id="KW-0503">Monooxygenase</keyword>
<dbReference type="InterPro" id="IPR015224">
    <property type="entry name" value="Talin_cent"/>
</dbReference>
<keyword evidence="20" id="KW-1185">Reference proteome</keyword>
<dbReference type="Pfam" id="PF09141">
    <property type="entry name" value="Talin_middle"/>
    <property type="match status" value="1"/>
</dbReference>
<dbReference type="InterPro" id="IPR000299">
    <property type="entry name" value="FERM_domain"/>
</dbReference>
<dbReference type="InterPro" id="IPR054060">
    <property type="entry name" value="TLN1-like_RS"/>
</dbReference>
<dbReference type="Pfam" id="PF21692">
    <property type="entry name" value="Talin_R4"/>
    <property type="match status" value="1"/>
</dbReference>
<dbReference type="Gene3D" id="1.20.120.230">
    <property type="entry name" value="Alpha-catenin/vinculin-like"/>
    <property type="match status" value="5"/>
</dbReference>
<dbReference type="PROSITE" id="PS50057">
    <property type="entry name" value="FERM_3"/>
    <property type="match status" value="1"/>
</dbReference>
<evidence type="ECO:0000256" key="14">
    <source>
        <dbReference type="ARBA" id="ARBA00023033"/>
    </source>
</evidence>
<dbReference type="InterPro" id="IPR008069">
    <property type="entry name" value="Cyt_P450_E_grp-I_CYP2D-like"/>
</dbReference>
<dbReference type="InterPro" id="IPR036723">
    <property type="entry name" value="Alpha-catenin/vinculin-like_sf"/>
</dbReference>
<evidence type="ECO:0000256" key="17">
    <source>
        <dbReference type="PIRSR" id="PIRSR602401-1"/>
    </source>
</evidence>
<dbReference type="GO" id="GO:0005856">
    <property type="term" value="C:cytoskeleton"/>
    <property type="evidence" value="ECO:0007669"/>
    <property type="project" value="UniProtKB-SubCell"/>
</dbReference>
<dbReference type="InterPro" id="IPR011993">
    <property type="entry name" value="PH-like_dom_sf"/>
</dbReference>
<keyword evidence="12" id="KW-0560">Oxidoreductase</keyword>
<dbReference type="Proteomes" id="UP000031443">
    <property type="component" value="Unassembled WGS sequence"/>
</dbReference>
<dbReference type="InterPro" id="IPR002558">
    <property type="entry name" value="ILWEQ_dom"/>
</dbReference>
<keyword evidence="16" id="KW-0206">Cytoskeleton</keyword>
<dbReference type="PRINTS" id="PR00385">
    <property type="entry name" value="P450"/>
</dbReference>